<organism evidence="1 2">
    <name type="scientific">Hypoxylon rubiginosum</name>
    <dbReference type="NCBI Taxonomy" id="110542"/>
    <lineage>
        <taxon>Eukaryota</taxon>
        <taxon>Fungi</taxon>
        <taxon>Dikarya</taxon>
        <taxon>Ascomycota</taxon>
        <taxon>Pezizomycotina</taxon>
        <taxon>Sordariomycetes</taxon>
        <taxon>Xylariomycetidae</taxon>
        <taxon>Xylariales</taxon>
        <taxon>Hypoxylaceae</taxon>
        <taxon>Hypoxylon</taxon>
    </lineage>
</organism>
<reference evidence="1 2" key="1">
    <citation type="journal article" date="2022" name="New Phytol.">
        <title>Ecological generalism drives hyperdiversity of secondary metabolite gene clusters in xylarialean endophytes.</title>
        <authorList>
            <person name="Franco M.E.E."/>
            <person name="Wisecaver J.H."/>
            <person name="Arnold A.E."/>
            <person name="Ju Y.M."/>
            <person name="Slot J.C."/>
            <person name="Ahrendt S."/>
            <person name="Moore L.P."/>
            <person name="Eastman K.E."/>
            <person name="Scott K."/>
            <person name="Konkel Z."/>
            <person name="Mondo S.J."/>
            <person name="Kuo A."/>
            <person name="Hayes R.D."/>
            <person name="Haridas S."/>
            <person name="Andreopoulos B."/>
            <person name="Riley R."/>
            <person name="LaButti K."/>
            <person name="Pangilinan J."/>
            <person name="Lipzen A."/>
            <person name="Amirebrahimi M."/>
            <person name="Yan J."/>
            <person name="Adam C."/>
            <person name="Keymanesh K."/>
            <person name="Ng V."/>
            <person name="Louie K."/>
            <person name="Northen T."/>
            <person name="Drula E."/>
            <person name="Henrissat B."/>
            <person name="Hsieh H.M."/>
            <person name="Youens-Clark K."/>
            <person name="Lutzoni F."/>
            <person name="Miadlikowska J."/>
            <person name="Eastwood D.C."/>
            <person name="Hamelin R.C."/>
            <person name="Grigoriev I.V."/>
            <person name="U'Ren J.M."/>
        </authorList>
    </citation>
    <scope>NUCLEOTIDE SEQUENCE [LARGE SCALE GENOMIC DNA]</scope>
    <source>
        <strain evidence="1 2">CBS 119005</strain>
    </source>
</reference>
<evidence type="ECO:0000313" key="2">
    <source>
        <dbReference type="Proteomes" id="UP001497700"/>
    </source>
</evidence>
<accession>A0ACB9YM37</accession>
<dbReference type="EMBL" id="MU393592">
    <property type="protein sequence ID" value="KAI4860282.1"/>
    <property type="molecule type" value="Genomic_DNA"/>
</dbReference>
<name>A0ACB9YM37_9PEZI</name>
<gene>
    <name evidence="1" type="ORF">F4820DRAFT_453070</name>
</gene>
<proteinExistence type="predicted"/>
<sequence length="293" mass="31073">MRRIAFLLLTVLHFCRPSSCAALATPTVPGPNDGQPSPTPTSPALGSLEARNRADSLCGYYEGDAARPFLCPGGKDCLHNDAFNAIGCVSVDAGESTYGNVFTTCFDYNDYMNDLCTSIGPRTGCCPNSDYPACIKNTYTGSSYEGYTMVWCAQDYNNRGALLAWDASTSGQSPTTMFVVVPNTITNTNSTPTATPASAQLPASTTTPSPTPTAPPQGLSTSDKISLGAALGIGLPATIAGIVAAWYTYKAWERRKKGTLLKDDDQDMLVMGNPESSRSSKVPDQSQITMRLL</sequence>
<protein>
    <submittedName>
        <fullName evidence="1">Uncharacterized protein</fullName>
    </submittedName>
</protein>
<dbReference type="Proteomes" id="UP001497700">
    <property type="component" value="Unassembled WGS sequence"/>
</dbReference>
<evidence type="ECO:0000313" key="1">
    <source>
        <dbReference type="EMBL" id="KAI4860282.1"/>
    </source>
</evidence>
<comment type="caution">
    <text evidence="1">The sequence shown here is derived from an EMBL/GenBank/DDBJ whole genome shotgun (WGS) entry which is preliminary data.</text>
</comment>
<keyword evidence="2" id="KW-1185">Reference proteome</keyword>